<name>A0A2H1WE85_SPOFR</name>
<evidence type="ECO:0000313" key="1">
    <source>
        <dbReference type="EMBL" id="SOQ50794.1"/>
    </source>
</evidence>
<proteinExistence type="predicted"/>
<protein>
    <submittedName>
        <fullName evidence="1">SFRICE_014656</fullName>
    </submittedName>
</protein>
<accession>A0A2H1WE85</accession>
<gene>
    <name evidence="1" type="ORF">SFRICE_014656</name>
</gene>
<reference evidence="1" key="1">
    <citation type="submission" date="2016-07" db="EMBL/GenBank/DDBJ databases">
        <authorList>
            <person name="Bretaudeau A."/>
        </authorList>
    </citation>
    <scope>NUCLEOTIDE SEQUENCE</scope>
    <source>
        <strain evidence="1">Rice</strain>
        <tissue evidence="1">Whole body</tissue>
    </source>
</reference>
<organism evidence="1">
    <name type="scientific">Spodoptera frugiperda</name>
    <name type="common">Fall armyworm</name>
    <dbReference type="NCBI Taxonomy" id="7108"/>
    <lineage>
        <taxon>Eukaryota</taxon>
        <taxon>Metazoa</taxon>
        <taxon>Ecdysozoa</taxon>
        <taxon>Arthropoda</taxon>
        <taxon>Hexapoda</taxon>
        <taxon>Insecta</taxon>
        <taxon>Pterygota</taxon>
        <taxon>Neoptera</taxon>
        <taxon>Endopterygota</taxon>
        <taxon>Lepidoptera</taxon>
        <taxon>Glossata</taxon>
        <taxon>Ditrysia</taxon>
        <taxon>Noctuoidea</taxon>
        <taxon>Noctuidae</taxon>
        <taxon>Amphipyrinae</taxon>
        <taxon>Spodoptera</taxon>
    </lineage>
</organism>
<sequence>MRFMDGFPTIDASHTRAAQLPRTATLRRGRQRCTCTLQHLMALYNIHPLFTISIISPIRDTKQSTPDKTRPYAIQGGNGHKLSQAKASCPDKLPRLERGHTMRCGGGAAPERCRCVVLHKISVACHTMLRTCHQDEAGRGECVATSQRHRSVVMRHKETFINRLSNAATAPLRHNNVSSPHCSCAQ</sequence>
<dbReference type="AlphaFoldDB" id="A0A2H1WE85"/>
<dbReference type="EMBL" id="ODYU01007752">
    <property type="protein sequence ID" value="SOQ50794.1"/>
    <property type="molecule type" value="Genomic_DNA"/>
</dbReference>